<keyword evidence="2" id="KW-1185">Reference proteome</keyword>
<accession>A0AAD3SL32</accession>
<evidence type="ECO:0000313" key="2">
    <source>
        <dbReference type="Proteomes" id="UP001279734"/>
    </source>
</evidence>
<protein>
    <submittedName>
        <fullName evidence="1">Uncharacterized protein</fullName>
    </submittedName>
</protein>
<name>A0AAD3SL32_NEPGR</name>
<gene>
    <name evidence="1" type="ORF">Nepgr_014383</name>
</gene>
<organism evidence="1 2">
    <name type="scientific">Nepenthes gracilis</name>
    <name type="common">Slender pitcher plant</name>
    <dbReference type="NCBI Taxonomy" id="150966"/>
    <lineage>
        <taxon>Eukaryota</taxon>
        <taxon>Viridiplantae</taxon>
        <taxon>Streptophyta</taxon>
        <taxon>Embryophyta</taxon>
        <taxon>Tracheophyta</taxon>
        <taxon>Spermatophyta</taxon>
        <taxon>Magnoliopsida</taxon>
        <taxon>eudicotyledons</taxon>
        <taxon>Gunneridae</taxon>
        <taxon>Pentapetalae</taxon>
        <taxon>Caryophyllales</taxon>
        <taxon>Nepenthaceae</taxon>
        <taxon>Nepenthes</taxon>
    </lineage>
</organism>
<comment type="caution">
    <text evidence="1">The sequence shown here is derived from an EMBL/GenBank/DDBJ whole genome shotgun (WGS) entry which is preliminary data.</text>
</comment>
<reference evidence="1" key="1">
    <citation type="submission" date="2023-05" db="EMBL/GenBank/DDBJ databases">
        <title>Nepenthes gracilis genome sequencing.</title>
        <authorList>
            <person name="Fukushima K."/>
        </authorList>
    </citation>
    <scope>NUCLEOTIDE SEQUENCE</scope>
    <source>
        <strain evidence="1">SING2019-196</strain>
    </source>
</reference>
<dbReference type="EMBL" id="BSYO01000012">
    <property type="protein sequence ID" value="GMH12542.1"/>
    <property type="molecule type" value="Genomic_DNA"/>
</dbReference>
<dbReference type="AlphaFoldDB" id="A0AAD3SL32"/>
<sequence>MIEVRPGVIRRGTTSLWMNTVELSPATEMKERAIWYPYVLDRGEMCGQRSSISVDLVGVYKKPTPASIVLHWGSKRSRLDTEVSTQEVPF</sequence>
<evidence type="ECO:0000313" key="1">
    <source>
        <dbReference type="EMBL" id="GMH12542.1"/>
    </source>
</evidence>
<dbReference type="Proteomes" id="UP001279734">
    <property type="component" value="Unassembled WGS sequence"/>
</dbReference>
<proteinExistence type="predicted"/>